<evidence type="ECO:0000313" key="2">
    <source>
        <dbReference type="Proteomes" id="UP001472677"/>
    </source>
</evidence>
<comment type="caution">
    <text evidence="1">The sequence shown here is derived from an EMBL/GenBank/DDBJ whole genome shotgun (WGS) entry which is preliminary data.</text>
</comment>
<dbReference type="Proteomes" id="UP001472677">
    <property type="component" value="Unassembled WGS sequence"/>
</dbReference>
<reference evidence="1 2" key="1">
    <citation type="journal article" date="2024" name="G3 (Bethesda)">
        <title>Genome assembly of Hibiscus sabdariffa L. provides insights into metabolisms of medicinal natural products.</title>
        <authorList>
            <person name="Kim T."/>
        </authorList>
    </citation>
    <scope>NUCLEOTIDE SEQUENCE [LARGE SCALE GENOMIC DNA]</scope>
    <source>
        <strain evidence="1">TK-2024</strain>
        <tissue evidence="1">Old leaves</tissue>
    </source>
</reference>
<proteinExistence type="predicted"/>
<accession>A0ABR2EI50</accession>
<gene>
    <name evidence="1" type="ORF">V6N12_042318</name>
</gene>
<protein>
    <submittedName>
        <fullName evidence="1">Uncharacterized protein</fullName>
    </submittedName>
</protein>
<organism evidence="1 2">
    <name type="scientific">Hibiscus sabdariffa</name>
    <name type="common">roselle</name>
    <dbReference type="NCBI Taxonomy" id="183260"/>
    <lineage>
        <taxon>Eukaryota</taxon>
        <taxon>Viridiplantae</taxon>
        <taxon>Streptophyta</taxon>
        <taxon>Embryophyta</taxon>
        <taxon>Tracheophyta</taxon>
        <taxon>Spermatophyta</taxon>
        <taxon>Magnoliopsida</taxon>
        <taxon>eudicotyledons</taxon>
        <taxon>Gunneridae</taxon>
        <taxon>Pentapetalae</taxon>
        <taxon>rosids</taxon>
        <taxon>malvids</taxon>
        <taxon>Malvales</taxon>
        <taxon>Malvaceae</taxon>
        <taxon>Malvoideae</taxon>
        <taxon>Hibiscus</taxon>
    </lineage>
</organism>
<keyword evidence="2" id="KW-1185">Reference proteome</keyword>
<evidence type="ECO:0000313" key="1">
    <source>
        <dbReference type="EMBL" id="KAK8559030.1"/>
    </source>
</evidence>
<sequence>MEQIATEPFSPKANCVGICSAMTETLVDERSNGGNICGGADGLPLPHKIIHLVLIVRAKQNFSMSWQNSVQRFESQKMIWKKKEVQHVYKTVEIRLWKGLQATWSRLKLSLSLPKLTVTLVLVVWAKQFFSMGCFKSYGKFLLRSQGCFKSYGKILLRIVKYADFNGFLGNLVLGRIQFRDSSLER</sequence>
<name>A0ABR2EI50_9ROSI</name>
<dbReference type="EMBL" id="JBBPBM010000015">
    <property type="protein sequence ID" value="KAK8559030.1"/>
    <property type="molecule type" value="Genomic_DNA"/>
</dbReference>